<comment type="caution">
    <text evidence="6">Lacks conserved residue(s) required for the propagation of feature annotation.</text>
</comment>
<comment type="similarity">
    <text evidence="5 6">Belongs to the UbiX/PAD1 family.</text>
</comment>
<evidence type="ECO:0000259" key="7">
    <source>
        <dbReference type="Pfam" id="PF02441"/>
    </source>
</evidence>
<evidence type="ECO:0000256" key="1">
    <source>
        <dbReference type="ARBA" id="ARBA00022602"/>
    </source>
</evidence>
<dbReference type="Gene3D" id="3.40.50.1950">
    <property type="entry name" value="Flavin prenyltransferase-like"/>
    <property type="match status" value="1"/>
</dbReference>
<dbReference type="EMBL" id="DRUC01000017">
    <property type="protein sequence ID" value="HHF47842.1"/>
    <property type="molecule type" value="Genomic_DNA"/>
</dbReference>
<dbReference type="SUPFAM" id="SSF52507">
    <property type="entry name" value="Homo-oligomeric flavin-containing Cys decarboxylases, HFCD"/>
    <property type="match status" value="1"/>
</dbReference>
<evidence type="ECO:0000256" key="3">
    <source>
        <dbReference type="ARBA" id="ARBA00022643"/>
    </source>
</evidence>
<protein>
    <recommendedName>
        <fullName evidence="6">Flavin prenyltransferase UbiX</fullName>
        <ecNumber evidence="6">2.5.1.129</ecNumber>
    </recommendedName>
</protein>
<evidence type="ECO:0000256" key="5">
    <source>
        <dbReference type="ARBA" id="ARBA00060793"/>
    </source>
</evidence>
<feature type="binding site" evidence="6">
    <location>
        <position position="34"/>
    </location>
    <ligand>
        <name>FMN</name>
        <dbReference type="ChEBI" id="CHEBI:58210"/>
    </ligand>
</feature>
<feature type="binding site" evidence="6">
    <location>
        <position position="150"/>
    </location>
    <ligand>
        <name>dimethylallyl phosphate</name>
        <dbReference type="ChEBI" id="CHEBI:88052"/>
    </ligand>
</feature>
<name>A0A7C4W4D2_9EURY</name>
<comment type="function">
    <text evidence="6">Flavin prenyltransferase that catalyzes the synthesis of the prenylated FMN cofactor (prenyl-FMN) for 4-hydroxy-3-polyprenylbenzoic acid decarboxylase UbiD. The prenyltransferase is metal-independent and links a dimethylallyl moiety from dimethylallyl monophosphate (DMAP) to the flavin N5 and C6 atoms of FMN.</text>
</comment>
<sequence length="181" mass="20517">MRFIVGITGASGQIFALRLLEILREYAEIHLVISDAAKITISHELDMELDELKKLAHYTYSERDLDAPFASGTFKHDGMVIIPCSMKTLSAIAYGFSDNLITRAADVTLKERRKLILAIRETPLNLNHLRAMVRACEVGAIIMPISPSFYIKPKKIEDLVDHFSKRVAELLGLDVDYKRWK</sequence>
<evidence type="ECO:0000256" key="2">
    <source>
        <dbReference type="ARBA" id="ARBA00022630"/>
    </source>
</evidence>
<dbReference type="NCBIfam" id="NF004685">
    <property type="entry name" value="PRK06029.1"/>
    <property type="match status" value="1"/>
</dbReference>
<dbReference type="EMBL" id="DTPI01000028">
    <property type="protein sequence ID" value="HGE66296.1"/>
    <property type="molecule type" value="Genomic_DNA"/>
</dbReference>
<dbReference type="EMBL" id="DTAK01000044">
    <property type="protein sequence ID" value="HGU59714.1"/>
    <property type="molecule type" value="Genomic_DNA"/>
</dbReference>
<organism evidence="9">
    <name type="scientific">Geoglobus ahangari</name>
    <dbReference type="NCBI Taxonomy" id="113653"/>
    <lineage>
        <taxon>Archaea</taxon>
        <taxon>Methanobacteriati</taxon>
        <taxon>Methanobacteriota</taxon>
        <taxon>Archaeoglobi</taxon>
        <taxon>Archaeoglobales</taxon>
        <taxon>Archaeoglobaceae</taxon>
        <taxon>Geoglobus</taxon>
    </lineage>
</organism>
<feature type="binding site" evidence="6">
    <location>
        <position position="166"/>
    </location>
    <ligand>
        <name>dimethylallyl phosphate</name>
        <dbReference type="ChEBI" id="CHEBI:88052"/>
    </ligand>
</feature>
<proteinExistence type="inferred from homology"/>
<evidence type="ECO:0000313" key="10">
    <source>
        <dbReference type="EMBL" id="HHF47842.1"/>
    </source>
</evidence>
<dbReference type="PANTHER" id="PTHR43374">
    <property type="entry name" value="FLAVIN PRENYLTRANSFERASE"/>
    <property type="match status" value="1"/>
</dbReference>
<evidence type="ECO:0000313" key="8">
    <source>
        <dbReference type="EMBL" id="HGE66296.1"/>
    </source>
</evidence>
<gene>
    <name evidence="6" type="primary">ubiX</name>
    <name evidence="10" type="ORF">ENL48_01120</name>
    <name evidence="9" type="ORF">ENT89_06150</name>
    <name evidence="8" type="ORF">ENX77_04120</name>
</gene>
<dbReference type="NCBIfam" id="TIGR00421">
    <property type="entry name" value="ubiX_pad"/>
    <property type="match status" value="1"/>
</dbReference>
<dbReference type="FunFam" id="3.40.50.1950:FF:000001">
    <property type="entry name" value="Flavin prenyltransferase UbiX"/>
    <property type="match status" value="1"/>
</dbReference>
<dbReference type="AlphaFoldDB" id="A0A7C4W4D2"/>
<dbReference type="InterPro" id="IPR003382">
    <property type="entry name" value="Flavoprotein"/>
</dbReference>
<dbReference type="PANTHER" id="PTHR43374:SF1">
    <property type="entry name" value="FLAVIN PRENYLTRANSFERASE PAD1, MITOCHONDRIAL"/>
    <property type="match status" value="1"/>
</dbReference>
<feature type="binding site" evidence="6">
    <location>
        <position position="120"/>
    </location>
    <ligand>
        <name>FMN</name>
        <dbReference type="ChEBI" id="CHEBI:58210"/>
    </ligand>
</feature>
<dbReference type="GO" id="GO:0016831">
    <property type="term" value="F:carboxy-lyase activity"/>
    <property type="evidence" value="ECO:0007669"/>
    <property type="project" value="TreeGrafter"/>
</dbReference>
<dbReference type="Pfam" id="PF02441">
    <property type="entry name" value="Flavoprotein"/>
    <property type="match status" value="1"/>
</dbReference>
<dbReference type="HAMAP" id="MF_01984">
    <property type="entry name" value="ubiX_pad"/>
    <property type="match status" value="1"/>
</dbReference>
<feature type="domain" description="Flavoprotein" evidence="7">
    <location>
        <begin position="1"/>
        <end position="162"/>
    </location>
</feature>
<comment type="caution">
    <text evidence="9">The sequence shown here is derived from an EMBL/GenBank/DDBJ whole genome shotgun (WGS) entry which is preliminary data.</text>
</comment>
<dbReference type="GO" id="GO:0106141">
    <property type="term" value="F:flavin prenyltransferase activity"/>
    <property type="evidence" value="ECO:0007669"/>
    <property type="project" value="UniProtKB-EC"/>
</dbReference>
<dbReference type="InterPro" id="IPR004507">
    <property type="entry name" value="UbiX-like"/>
</dbReference>
<dbReference type="EC" id="2.5.1.129" evidence="6"/>
<accession>A0A7C4W4D2</accession>
<keyword evidence="2 6" id="KW-0285">Flavoprotein</keyword>
<feature type="binding site" evidence="6">
    <location>
        <begin position="9"/>
        <end position="11"/>
    </location>
    <ligand>
        <name>FMN</name>
        <dbReference type="ChEBI" id="CHEBI:58210"/>
    </ligand>
</feature>
<dbReference type="InterPro" id="IPR036551">
    <property type="entry name" value="Flavin_trans-like"/>
</dbReference>
<keyword evidence="4 6" id="KW-0808">Transferase</keyword>
<evidence type="ECO:0000256" key="4">
    <source>
        <dbReference type="ARBA" id="ARBA00022679"/>
    </source>
</evidence>
<keyword evidence="3 6" id="KW-0288">FMN</keyword>
<keyword evidence="1 6" id="KW-0637">Prenyltransferase</keyword>
<reference evidence="9" key="1">
    <citation type="journal article" date="2020" name="mSystems">
        <title>Genome- and Community-Level Interaction Insights into Carbon Utilization and Element Cycling Functions of Hydrothermarchaeota in Hydrothermal Sediment.</title>
        <authorList>
            <person name="Zhou Z."/>
            <person name="Liu Y."/>
            <person name="Xu W."/>
            <person name="Pan J."/>
            <person name="Luo Z.H."/>
            <person name="Li M."/>
        </authorList>
    </citation>
    <scope>NUCLEOTIDE SEQUENCE [LARGE SCALE GENOMIC DNA]</scope>
    <source>
        <strain evidence="10">SpSt-10</strain>
        <strain evidence="9">SpSt-62</strain>
        <strain evidence="8">SpSt-97</strain>
    </source>
</reference>
<evidence type="ECO:0000256" key="6">
    <source>
        <dbReference type="HAMAP-Rule" id="MF_01984"/>
    </source>
</evidence>
<evidence type="ECO:0000313" key="9">
    <source>
        <dbReference type="EMBL" id="HGU59714.1"/>
    </source>
</evidence>
<comment type="catalytic activity">
    <reaction evidence="6">
        <text>dimethylallyl phosphate + FMNH2 = prenylated FMNH2 + phosphate</text>
        <dbReference type="Rhea" id="RHEA:37743"/>
        <dbReference type="ChEBI" id="CHEBI:43474"/>
        <dbReference type="ChEBI" id="CHEBI:57618"/>
        <dbReference type="ChEBI" id="CHEBI:87467"/>
        <dbReference type="ChEBI" id="CHEBI:88052"/>
        <dbReference type="EC" id="2.5.1.129"/>
    </reaction>
</comment>
<feature type="binding site" evidence="6">
    <location>
        <begin position="85"/>
        <end position="88"/>
    </location>
    <ligand>
        <name>FMN</name>
        <dbReference type="ChEBI" id="CHEBI:58210"/>
    </ligand>
</feature>